<dbReference type="SMART" id="SM00525">
    <property type="entry name" value="FES"/>
    <property type="match status" value="1"/>
</dbReference>
<dbReference type="InterPro" id="IPR004036">
    <property type="entry name" value="Endonuclease-III-like_CS2"/>
</dbReference>
<dbReference type="InterPro" id="IPR004035">
    <property type="entry name" value="Endouclease-III_FeS-bd_BS"/>
</dbReference>
<evidence type="ECO:0000256" key="5">
    <source>
        <dbReference type="ARBA" id="ARBA00022023"/>
    </source>
</evidence>
<dbReference type="Pfam" id="PF14815">
    <property type="entry name" value="NUDIX_4"/>
    <property type="match status" value="1"/>
</dbReference>
<evidence type="ECO:0000256" key="9">
    <source>
        <dbReference type="ARBA" id="ARBA00022801"/>
    </source>
</evidence>
<reference evidence="17" key="1">
    <citation type="journal article" date="2019" name="Int. J. Syst. Evol. Microbiol.">
        <title>The Global Catalogue of Microorganisms (GCM) 10K type strain sequencing project: providing services to taxonomists for standard genome sequencing and annotation.</title>
        <authorList>
            <consortium name="The Broad Institute Genomics Platform"/>
            <consortium name="The Broad Institute Genome Sequencing Center for Infectious Disease"/>
            <person name="Wu L."/>
            <person name="Ma J."/>
        </authorList>
    </citation>
    <scope>NUCLEOTIDE SEQUENCE [LARGE SCALE GENOMIC DNA]</scope>
    <source>
        <strain evidence="17">JCM 18720</strain>
    </source>
</reference>
<dbReference type="SUPFAM" id="SSF55811">
    <property type="entry name" value="Nudix"/>
    <property type="match status" value="1"/>
</dbReference>
<gene>
    <name evidence="16" type="primary">mutY</name>
    <name evidence="16" type="ORF">GCM10025772_14450</name>
</gene>
<dbReference type="EC" id="3.2.2.31" evidence="4 14"/>
<evidence type="ECO:0000256" key="13">
    <source>
        <dbReference type="ARBA" id="ARBA00023295"/>
    </source>
</evidence>
<dbReference type="SMART" id="SM00478">
    <property type="entry name" value="ENDO3c"/>
    <property type="match status" value="1"/>
</dbReference>
<comment type="cofactor">
    <cofactor evidence="14">
        <name>[4Fe-4S] cluster</name>
        <dbReference type="ChEBI" id="CHEBI:49883"/>
    </cofactor>
    <text evidence="14">Binds 1 [4Fe-4S] cluster.</text>
</comment>
<keyword evidence="7" id="KW-0479">Metal-binding</keyword>
<comment type="catalytic activity">
    <reaction evidence="1 14">
        <text>Hydrolyzes free adenine bases from 7,8-dihydro-8-oxoguanine:adenine mismatched double-stranded DNA, leaving an apurinic site.</text>
        <dbReference type="EC" id="3.2.2.31"/>
    </reaction>
</comment>
<dbReference type="SUPFAM" id="SSF48150">
    <property type="entry name" value="DNA-glycosylase"/>
    <property type="match status" value="1"/>
</dbReference>
<keyword evidence="17" id="KW-1185">Reference proteome</keyword>
<dbReference type="EMBL" id="BAABLF010000008">
    <property type="protein sequence ID" value="GAA5190250.1"/>
    <property type="molecule type" value="Genomic_DNA"/>
</dbReference>
<dbReference type="RefSeq" id="WP_345316379.1">
    <property type="nucleotide sequence ID" value="NZ_BAABLF010000008.1"/>
</dbReference>
<evidence type="ECO:0000256" key="6">
    <source>
        <dbReference type="ARBA" id="ARBA00022485"/>
    </source>
</evidence>
<dbReference type="InterPro" id="IPR044298">
    <property type="entry name" value="MIG/MutY"/>
</dbReference>
<dbReference type="PANTHER" id="PTHR42944">
    <property type="entry name" value="ADENINE DNA GLYCOSYLASE"/>
    <property type="match status" value="1"/>
</dbReference>
<evidence type="ECO:0000256" key="10">
    <source>
        <dbReference type="ARBA" id="ARBA00023004"/>
    </source>
</evidence>
<comment type="function">
    <text evidence="2">Adenine glycosylase active on G-A mispairs. MutY also corrects error-prone DNA synthesis past GO lesions which are due to the oxidatively damaged form of guanine: 7,8-dihydro-8-oxoguanine (8-oxo-dGTP).</text>
</comment>
<dbReference type="InterPro" id="IPR015797">
    <property type="entry name" value="NUDIX_hydrolase-like_dom_sf"/>
</dbReference>
<evidence type="ECO:0000259" key="15">
    <source>
        <dbReference type="SMART" id="SM00478"/>
    </source>
</evidence>
<dbReference type="CDD" id="cd03431">
    <property type="entry name" value="NUDIX_DNA_Glycosylase_C-MutY"/>
    <property type="match status" value="1"/>
</dbReference>
<dbReference type="PANTHER" id="PTHR42944:SF1">
    <property type="entry name" value="ADENINE DNA GLYCOSYLASE"/>
    <property type="match status" value="1"/>
</dbReference>
<dbReference type="Proteomes" id="UP001501600">
    <property type="component" value="Unassembled WGS sequence"/>
</dbReference>
<dbReference type="NCBIfam" id="NF008132">
    <property type="entry name" value="PRK10880.1"/>
    <property type="match status" value="1"/>
</dbReference>
<evidence type="ECO:0000256" key="8">
    <source>
        <dbReference type="ARBA" id="ARBA00022763"/>
    </source>
</evidence>
<dbReference type="InterPro" id="IPR003265">
    <property type="entry name" value="HhH-GPD_domain"/>
</dbReference>
<sequence length="349" mass="39541">MEANPTPFATQILAWYHKHGRKTLPWQQRRSPYRVWLSEVMLQQTQVATVIPYFERFTERFPTLNDLANADDDEVMHLWTGLGYYARARNLLKAARQIRDNHNGEFPTSFEQVVALPGVGRSTAGAILSLSLDQPHPILDGNVKRVLARHHAVAGWPGEKAVENRLWQLADENTPLGQAQAYNQAMMDMGAMICTRSRPKCDQCPVALTCQAMQQQRQSDYPGKKPKKEKPVRACFLLLMRFEGKVFLAKRPGAGIWGGLWCPPQLDTKAELDSALQPLKADKSPQMLDPFRHTFSHYHLDIQPVLVELGRQPEQVAEQSAGWFHLDEQHTIGLAAPTEKLLNQLRQLG</sequence>
<evidence type="ECO:0000256" key="11">
    <source>
        <dbReference type="ARBA" id="ARBA00023014"/>
    </source>
</evidence>
<dbReference type="InterPro" id="IPR029119">
    <property type="entry name" value="MutY_C"/>
</dbReference>
<dbReference type="InterPro" id="IPR011257">
    <property type="entry name" value="DNA_glycosylase"/>
</dbReference>
<name>A0ABP9S441_9GAMM</name>
<feature type="domain" description="HhH-GPD" evidence="15">
    <location>
        <begin position="41"/>
        <end position="192"/>
    </location>
</feature>
<evidence type="ECO:0000256" key="2">
    <source>
        <dbReference type="ARBA" id="ARBA00002933"/>
    </source>
</evidence>
<dbReference type="InterPro" id="IPR023170">
    <property type="entry name" value="HhH_base_excis_C"/>
</dbReference>
<dbReference type="PROSITE" id="PS00764">
    <property type="entry name" value="ENDONUCLEASE_III_1"/>
    <property type="match status" value="1"/>
</dbReference>
<evidence type="ECO:0000256" key="14">
    <source>
        <dbReference type="RuleBase" id="RU365096"/>
    </source>
</evidence>
<keyword evidence="10 14" id="KW-0408">Iron</keyword>
<evidence type="ECO:0000256" key="7">
    <source>
        <dbReference type="ARBA" id="ARBA00022723"/>
    </source>
</evidence>
<protein>
    <recommendedName>
        <fullName evidence="5 14">Adenine DNA glycosylase</fullName>
        <ecNumber evidence="4 14">3.2.2.31</ecNumber>
    </recommendedName>
</protein>
<keyword evidence="11" id="KW-0411">Iron-sulfur</keyword>
<dbReference type="PROSITE" id="PS01155">
    <property type="entry name" value="ENDONUCLEASE_III_2"/>
    <property type="match status" value="1"/>
</dbReference>
<dbReference type="InterPro" id="IPR003651">
    <property type="entry name" value="Endonuclease3_FeS-loop_motif"/>
</dbReference>
<dbReference type="Gene3D" id="3.90.79.10">
    <property type="entry name" value="Nucleoside Triphosphate Pyrophosphohydrolase"/>
    <property type="match status" value="1"/>
</dbReference>
<keyword evidence="6" id="KW-0004">4Fe-4S</keyword>
<dbReference type="InterPro" id="IPR000445">
    <property type="entry name" value="HhH_motif"/>
</dbReference>
<evidence type="ECO:0000256" key="12">
    <source>
        <dbReference type="ARBA" id="ARBA00023204"/>
    </source>
</evidence>
<evidence type="ECO:0000313" key="17">
    <source>
        <dbReference type="Proteomes" id="UP001501600"/>
    </source>
</evidence>
<evidence type="ECO:0000256" key="3">
    <source>
        <dbReference type="ARBA" id="ARBA00008343"/>
    </source>
</evidence>
<dbReference type="CDD" id="cd00056">
    <property type="entry name" value="ENDO3c"/>
    <property type="match status" value="1"/>
</dbReference>
<keyword evidence="8 14" id="KW-0227">DNA damage</keyword>
<keyword evidence="13 14" id="KW-0326">Glycosidase</keyword>
<dbReference type="NCBIfam" id="TIGR01084">
    <property type="entry name" value="mutY"/>
    <property type="match status" value="1"/>
</dbReference>
<evidence type="ECO:0000313" key="16">
    <source>
        <dbReference type="EMBL" id="GAA5190250.1"/>
    </source>
</evidence>
<dbReference type="InterPro" id="IPR005760">
    <property type="entry name" value="A/G_AdeGlyc_MutY"/>
</dbReference>
<dbReference type="Pfam" id="PF00730">
    <property type="entry name" value="HhH-GPD"/>
    <property type="match status" value="1"/>
</dbReference>
<accession>A0ABP9S441</accession>
<dbReference type="Gene3D" id="1.10.340.30">
    <property type="entry name" value="Hypothetical protein, domain 2"/>
    <property type="match status" value="1"/>
</dbReference>
<evidence type="ECO:0000256" key="4">
    <source>
        <dbReference type="ARBA" id="ARBA00012045"/>
    </source>
</evidence>
<evidence type="ECO:0000256" key="1">
    <source>
        <dbReference type="ARBA" id="ARBA00000843"/>
    </source>
</evidence>
<proteinExistence type="inferred from homology"/>
<keyword evidence="9" id="KW-0378">Hydrolase</keyword>
<comment type="similarity">
    <text evidence="3 14">Belongs to the Nth/MutY family.</text>
</comment>
<dbReference type="Gene3D" id="1.10.1670.10">
    <property type="entry name" value="Helix-hairpin-Helix base-excision DNA repair enzymes (C-terminal)"/>
    <property type="match status" value="1"/>
</dbReference>
<comment type="caution">
    <text evidence="16">The sequence shown here is derived from an EMBL/GenBank/DDBJ whole genome shotgun (WGS) entry which is preliminary data.</text>
</comment>
<organism evidence="16 17">
    <name type="scientific">Ferrimonas gelatinilytica</name>
    <dbReference type="NCBI Taxonomy" id="1255257"/>
    <lineage>
        <taxon>Bacteria</taxon>
        <taxon>Pseudomonadati</taxon>
        <taxon>Pseudomonadota</taxon>
        <taxon>Gammaproteobacteria</taxon>
        <taxon>Alteromonadales</taxon>
        <taxon>Ferrimonadaceae</taxon>
        <taxon>Ferrimonas</taxon>
    </lineage>
</organism>
<dbReference type="Pfam" id="PF00633">
    <property type="entry name" value="HHH"/>
    <property type="match status" value="1"/>
</dbReference>
<keyword evidence="12" id="KW-0234">DNA repair</keyword>